<dbReference type="InterPro" id="IPR036396">
    <property type="entry name" value="Cyt_P450_sf"/>
</dbReference>
<keyword evidence="7 9" id="KW-0408">Iron</keyword>
<dbReference type="HOGENOM" id="CLU_001570_2_3_1"/>
<comment type="pathway">
    <text evidence="2">Secondary metabolite biosynthesis.</text>
</comment>
<evidence type="ECO:0000256" key="7">
    <source>
        <dbReference type="ARBA" id="ARBA00023004"/>
    </source>
</evidence>
<feature type="non-terminal residue" evidence="11">
    <location>
        <position position="1"/>
    </location>
</feature>
<keyword evidence="8 10" id="KW-0503">Monooxygenase</keyword>
<comment type="cofactor">
    <cofactor evidence="1 9">
        <name>heme</name>
        <dbReference type="ChEBI" id="CHEBI:30413"/>
    </cofactor>
</comment>
<dbReference type="STRING" id="933084.A0A067PIQ3"/>
<keyword evidence="6 10" id="KW-0560">Oxidoreductase</keyword>
<sequence>RFLPLPPGPQGSFLAGVSHLLPKTEPWKVYASWATHFGTCPVVSFRVFNRRTIVLNTSKAARDLLDKRSAIYSDRPKAWMFHELCGRGKSVMNISASEDRHRAYRKMLRNALAPEATRLYSELLASEMKVLLQGFSDSPEDFEAHIRRNAASVIMQVAYGYSVAEEGDYFVQNAEESSKISAKALAPGRWLVDYYPILRFIPAWMPGANFRRLGQQWRQELSTLSDVPHEWVKDQMATGEYTDCFTTRLMEAEPMDPEQEDIIKWAASSLYAGSNDTTISALLSFVALMARHQDIQKRAQSEIDEVIGRDRLPELSDLPQFVYLLALMKEVLRFAPVGPLALPHRVTQDDEYEGYLIPKDATVIANVWALMHDESEYPDPFVFNPDRFFPNASGDSCQQDPRQYAFGFGQRKCPGMHFAEKSMLLIMAGILSRYSINLPKDKAAEVLPHFEFTTGITSHIRLFDIEILPRA</sequence>
<evidence type="ECO:0000256" key="5">
    <source>
        <dbReference type="ARBA" id="ARBA00022723"/>
    </source>
</evidence>
<dbReference type="InterPro" id="IPR001128">
    <property type="entry name" value="Cyt_P450"/>
</dbReference>
<dbReference type="CDD" id="cd11065">
    <property type="entry name" value="CYP64-like"/>
    <property type="match status" value="1"/>
</dbReference>
<evidence type="ECO:0000256" key="4">
    <source>
        <dbReference type="ARBA" id="ARBA00022617"/>
    </source>
</evidence>
<organism evidence="11 12">
    <name type="scientific">Jaapia argillacea MUCL 33604</name>
    <dbReference type="NCBI Taxonomy" id="933084"/>
    <lineage>
        <taxon>Eukaryota</taxon>
        <taxon>Fungi</taxon>
        <taxon>Dikarya</taxon>
        <taxon>Basidiomycota</taxon>
        <taxon>Agaricomycotina</taxon>
        <taxon>Agaricomycetes</taxon>
        <taxon>Agaricomycetidae</taxon>
        <taxon>Jaapiales</taxon>
        <taxon>Jaapiaceae</taxon>
        <taxon>Jaapia</taxon>
    </lineage>
</organism>
<dbReference type="PRINTS" id="PR00385">
    <property type="entry name" value="P450"/>
</dbReference>
<accession>A0A067PIQ3</accession>
<evidence type="ECO:0000256" key="10">
    <source>
        <dbReference type="RuleBase" id="RU000461"/>
    </source>
</evidence>
<evidence type="ECO:0000256" key="3">
    <source>
        <dbReference type="ARBA" id="ARBA00010617"/>
    </source>
</evidence>
<feature type="binding site" description="axial binding residue" evidence="9">
    <location>
        <position position="413"/>
    </location>
    <ligand>
        <name>heme</name>
        <dbReference type="ChEBI" id="CHEBI:30413"/>
    </ligand>
    <ligandPart>
        <name>Fe</name>
        <dbReference type="ChEBI" id="CHEBI:18248"/>
    </ligandPart>
</feature>
<dbReference type="GO" id="GO:0020037">
    <property type="term" value="F:heme binding"/>
    <property type="evidence" value="ECO:0007669"/>
    <property type="project" value="InterPro"/>
</dbReference>
<dbReference type="PANTHER" id="PTHR46300">
    <property type="entry name" value="P450, PUTATIVE (EUROFUNG)-RELATED-RELATED"/>
    <property type="match status" value="1"/>
</dbReference>
<dbReference type="Proteomes" id="UP000027265">
    <property type="component" value="Unassembled WGS sequence"/>
</dbReference>
<keyword evidence="12" id="KW-1185">Reference proteome</keyword>
<dbReference type="PRINTS" id="PR00463">
    <property type="entry name" value="EP450I"/>
</dbReference>
<keyword evidence="5 9" id="KW-0479">Metal-binding</keyword>
<dbReference type="Gene3D" id="1.10.630.10">
    <property type="entry name" value="Cytochrome P450"/>
    <property type="match status" value="1"/>
</dbReference>
<reference evidence="12" key="1">
    <citation type="journal article" date="2014" name="Proc. Natl. Acad. Sci. U.S.A.">
        <title>Extensive sampling of basidiomycete genomes demonstrates inadequacy of the white-rot/brown-rot paradigm for wood decay fungi.</title>
        <authorList>
            <person name="Riley R."/>
            <person name="Salamov A.A."/>
            <person name="Brown D.W."/>
            <person name="Nagy L.G."/>
            <person name="Floudas D."/>
            <person name="Held B.W."/>
            <person name="Levasseur A."/>
            <person name="Lombard V."/>
            <person name="Morin E."/>
            <person name="Otillar R."/>
            <person name="Lindquist E.A."/>
            <person name="Sun H."/>
            <person name="LaButti K.M."/>
            <person name="Schmutz J."/>
            <person name="Jabbour D."/>
            <person name="Luo H."/>
            <person name="Baker S.E."/>
            <person name="Pisabarro A.G."/>
            <person name="Walton J.D."/>
            <person name="Blanchette R.A."/>
            <person name="Henrissat B."/>
            <person name="Martin F."/>
            <person name="Cullen D."/>
            <person name="Hibbett D.S."/>
            <person name="Grigoriev I.V."/>
        </authorList>
    </citation>
    <scope>NUCLEOTIDE SEQUENCE [LARGE SCALE GENOMIC DNA]</scope>
    <source>
        <strain evidence="12">MUCL 33604</strain>
    </source>
</reference>
<dbReference type="PROSITE" id="PS00086">
    <property type="entry name" value="CYTOCHROME_P450"/>
    <property type="match status" value="1"/>
</dbReference>
<name>A0A067PIQ3_9AGAM</name>
<dbReference type="PANTHER" id="PTHR46300:SF7">
    <property type="entry name" value="P450, PUTATIVE (EUROFUNG)-RELATED"/>
    <property type="match status" value="1"/>
</dbReference>
<comment type="similarity">
    <text evidence="3 10">Belongs to the cytochrome P450 family.</text>
</comment>
<dbReference type="OrthoDB" id="2789670at2759"/>
<dbReference type="EMBL" id="KL197732">
    <property type="protein sequence ID" value="KDQ53720.1"/>
    <property type="molecule type" value="Genomic_DNA"/>
</dbReference>
<dbReference type="InterPro" id="IPR050364">
    <property type="entry name" value="Cytochrome_P450_fung"/>
</dbReference>
<evidence type="ECO:0008006" key="13">
    <source>
        <dbReference type="Google" id="ProtNLM"/>
    </source>
</evidence>
<evidence type="ECO:0000256" key="6">
    <source>
        <dbReference type="ARBA" id="ARBA00023002"/>
    </source>
</evidence>
<dbReference type="Pfam" id="PF00067">
    <property type="entry name" value="p450"/>
    <property type="match status" value="1"/>
</dbReference>
<dbReference type="SUPFAM" id="SSF48264">
    <property type="entry name" value="Cytochrome P450"/>
    <property type="match status" value="1"/>
</dbReference>
<evidence type="ECO:0000256" key="8">
    <source>
        <dbReference type="ARBA" id="ARBA00023033"/>
    </source>
</evidence>
<evidence type="ECO:0000256" key="1">
    <source>
        <dbReference type="ARBA" id="ARBA00001971"/>
    </source>
</evidence>
<dbReference type="GO" id="GO:0005506">
    <property type="term" value="F:iron ion binding"/>
    <property type="evidence" value="ECO:0007669"/>
    <property type="project" value="InterPro"/>
</dbReference>
<dbReference type="InterPro" id="IPR002401">
    <property type="entry name" value="Cyt_P450_E_grp-I"/>
</dbReference>
<proteinExistence type="inferred from homology"/>
<evidence type="ECO:0000256" key="9">
    <source>
        <dbReference type="PIRSR" id="PIRSR602401-1"/>
    </source>
</evidence>
<dbReference type="InterPro" id="IPR017972">
    <property type="entry name" value="Cyt_P450_CS"/>
</dbReference>
<evidence type="ECO:0000313" key="12">
    <source>
        <dbReference type="Proteomes" id="UP000027265"/>
    </source>
</evidence>
<evidence type="ECO:0000313" key="11">
    <source>
        <dbReference type="EMBL" id="KDQ53720.1"/>
    </source>
</evidence>
<gene>
    <name evidence="11" type="ORF">JAAARDRAFT_103521</name>
</gene>
<dbReference type="AlphaFoldDB" id="A0A067PIQ3"/>
<keyword evidence="4 9" id="KW-0349">Heme</keyword>
<dbReference type="GO" id="GO:0016705">
    <property type="term" value="F:oxidoreductase activity, acting on paired donors, with incorporation or reduction of molecular oxygen"/>
    <property type="evidence" value="ECO:0007669"/>
    <property type="project" value="InterPro"/>
</dbReference>
<dbReference type="GO" id="GO:0004497">
    <property type="term" value="F:monooxygenase activity"/>
    <property type="evidence" value="ECO:0007669"/>
    <property type="project" value="UniProtKB-KW"/>
</dbReference>
<protein>
    <recommendedName>
        <fullName evidence="13">Cytochrome P450</fullName>
    </recommendedName>
</protein>
<evidence type="ECO:0000256" key="2">
    <source>
        <dbReference type="ARBA" id="ARBA00005179"/>
    </source>
</evidence>
<dbReference type="InParanoid" id="A0A067PIQ3"/>
<feature type="non-terminal residue" evidence="11">
    <location>
        <position position="471"/>
    </location>
</feature>